<dbReference type="AlphaFoldDB" id="A0A2K1KSY8"/>
<evidence type="ECO:0000313" key="2">
    <source>
        <dbReference type="EMBL" id="PNR56880.1"/>
    </source>
</evidence>
<reference evidence="2 4" key="2">
    <citation type="journal article" date="2018" name="Plant J.">
        <title>The Physcomitrella patens chromosome-scale assembly reveals moss genome structure and evolution.</title>
        <authorList>
            <person name="Lang D."/>
            <person name="Ullrich K.K."/>
            <person name="Murat F."/>
            <person name="Fuchs J."/>
            <person name="Jenkins J."/>
            <person name="Haas F.B."/>
            <person name="Piednoel M."/>
            <person name="Gundlach H."/>
            <person name="Van Bel M."/>
            <person name="Meyberg R."/>
            <person name="Vives C."/>
            <person name="Morata J."/>
            <person name="Symeonidi A."/>
            <person name="Hiss M."/>
            <person name="Muchero W."/>
            <person name="Kamisugi Y."/>
            <person name="Saleh O."/>
            <person name="Blanc G."/>
            <person name="Decker E.L."/>
            <person name="van Gessel N."/>
            <person name="Grimwood J."/>
            <person name="Hayes R.D."/>
            <person name="Graham S.W."/>
            <person name="Gunter L.E."/>
            <person name="McDaniel S.F."/>
            <person name="Hoernstein S.N.W."/>
            <person name="Larsson A."/>
            <person name="Li F.W."/>
            <person name="Perroud P.F."/>
            <person name="Phillips J."/>
            <person name="Ranjan P."/>
            <person name="Rokshar D.S."/>
            <person name="Rothfels C.J."/>
            <person name="Schneider L."/>
            <person name="Shu S."/>
            <person name="Stevenson D.W."/>
            <person name="Thummler F."/>
            <person name="Tillich M."/>
            <person name="Villarreal Aguilar J.C."/>
            <person name="Widiez T."/>
            <person name="Wong G.K."/>
            <person name="Wymore A."/>
            <person name="Zhang Y."/>
            <person name="Zimmer A.D."/>
            <person name="Quatrano R.S."/>
            <person name="Mayer K.F.X."/>
            <person name="Goodstein D."/>
            <person name="Casacuberta J.M."/>
            <person name="Vandepoele K."/>
            <person name="Reski R."/>
            <person name="Cuming A.C."/>
            <person name="Tuskan G.A."/>
            <person name="Maumus F."/>
            <person name="Salse J."/>
            <person name="Schmutz J."/>
            <person name="Rensing S.A."/>
        </authorList>
    </citation>
    <scope>NUCLEOTIDE SEQUENCE [LARGE SCALE GENOMIC DNA]</scope>
    <source>
        <strain evidence="3 4">cv. Gransden 2004</strain>
    </source>
</reference>
<dbReference type="Gramene" id="Pp3c3_1810V3.1">
    <property type="protein sequence ID" value="Pp3c3_1810V3.1"/>
    <property type="gene ID" value="Pp3c3_1810"/>
</dbReference>
<evidence type="ECO:0000313" key="3">
    <source>
        <dbReference type="EnsemblPlants" id="Pp3c3_1810V3.1"/>
    </source>
</evidence>
<dbReference type="EMBL" id="ABEU02000003">
    <property type="protein sequence ID" value="PNR56880.1"/>
    <property type="molecule type" value="Genomic_DNA"/>
</dbReference>
<evidence type="ECO:0008006" key="5">
    <source>
        <dbReference type="Google" id="ProtNLM"/>
    </source>
</evidence>
<reference evidence="3" key="3">
    <citation type="submission" date="2020-12" db="UniProtKB">
        <authorList>
            <consortium name="EnsemblPlants"/>
        </authorList>
    </citation>
    <scope>IDENTIFICATION</scope>
</reference>
<proteinExistence type="predicted"/>
<dbReference type="EnsemblPlants" id="Pp3c3_1810V3.1">
    <property type="protein sequence ID" value="Pp3c3_1810V3.1"/>
    <property type="gene ID" value="Pp3c3_1810"/>
</dbReference>
<feature type="chain" id="PRO_5036043071" description="Secreted protein" evidence="1">
    <location>
        <begin position="30"/>
        <end position="80"/>
    </location>
</feature>
<feature type="signal peptide" evidence="1">
    <location>
        <begin position="1"/>
        <end position="29"/>
    </location>
</feature>
<evidence type="ECO:0000256" key="1">
    <source>
        <dbReference type="SAM" id="SignalP"/>
    </source>
</evidence>
<sequence>MSIHTSKASNWLIHIFFLCLGIGLGPCKSTCHRKELELKKGLALVNNTPIRSVLTSIVCSNTNVLVTMAKILNELFCEVT</sequence>
<protein>
    <recommendedName>
        <fullName evidence="5">Secreted protein</fullName>
    </recommendedName>
</protein>
<keyword evidence="4" id="KW-1185">Reference proteome</keyword>
<evidence type="ECO:0000313" key="4">
    <source>
        <dbReference type="Proteomes" id="UP000006727"/>
    </source>
</evidence>
<keyword evidence="1" id="KW-0732">Signal</keyword>
<accession>A0A2K1KSY8</accession>
<reference evidence="2 4" key="1">
    <citation type="journal article" date="2008" name="Science">
        <title>The Physcomitrella genome reveals evolutionary insights into the conquest of land by plants.</title>
        <authorList>
            <person name="Rensing S."/>
            <person name="Lang D."/>
            <person name="Zimmer A."/>
            <person name="Terry A."/>
            <person name="Salamov A."/>
            <person name="Shapiro H."/>
            <person name="Nishiyama T."/>
            <person name="Perroud P.-F."/>
            <person name="Lindquist E."/>
            <person name="Kamisugi Y."/>
            <person name="Tanahashi T."/>
            <person name="Sakakibara K."/>
            <person name="Fujita T."/>
            <person name="Oishi K."/>
            <person name="Shin-I T."/>
            <person name="Kuroki Y."/>
            <person name="Toyoda A."/>
            <person name="Suzuki Y."/>
            <person name="Hashimoto A."/>
            <person name="Yamaguchi K."/>
            <person name="Sugano A."/>
            <person name="Kohara Y."/>
            <person name="Fujiyama A."/>
            <person name="Anterola A."/>
            <person name="Aoki S."/>
            <person name="Ashton N."/>
            <person name="Barbazuk W.B."/>
            <person name="Barker E."/>
            <person name="Bennetzen J."/>
            <person name="Bezanilla M."/>
            <person name="Blankenship R."/>
            <person name="Cho S.H."/>
            <person name="Dutcher S."/>
            <person name="Estelle M."/>
            <person name="Fawcett J.A."/>
            <person name="Gundlach H."/>
            <person name="Hanada K."/>
            <person name="Heyl A."/>
            <person name="Hicks K.A."/>
            <person name="Hugh J."/>
            <person name="Lohr M."/>
            <person name="Mayer K."/>
            <person name="Melkozernov A."/>
            <person name="Murata T."/>
            <person name="Nelson D."/>
            <person name="Pils B."/>
            <person name="Prigge M."/>
            <person name="Reiss B."/>
            <person name="Renner T."/>
            <person name="Rombauts S."/>
            <person name="Rushton P."/>
            <person name="Sanderfoot A."/>
            <person name="Schween G."/>
            <person name="Shiu S.-H."/>
            <person name="Stueber K."/>
            <person name="Theodoulou F.L."/>
            <person name="Tu H."/>
            <person name="Van de Peer Y."/>
            <person name="Verrier P.J."/>
            <person name="Waters E."/>
            <person name="Wood A."/>
            <person name="Yang L."/>
            <person name="Cove D."/>
            <person name="Cuming A."/>
            <person name="Hasebe M."/>
            <person name="Lucas S."/>
            <person name="Mishler D.B."/>
            <person name="Reski R."/>
            <person name="Grigoriev I."/>
            <person name="Quatrano R.S."/>
            <person name="Boore J.L."/>
        </authorList>
    </citation>
    <scope>NUCLEOTIDE SEQUENCE [LARGE SCALE GENOMIC DNA]</scope>
    <source>
        <strain evidence="3 4">cv. Gransden 2004</strain>
    </source>
</reference>
<gene>
    <name evidence="2" type="ORF">PHYPA_003872</name>
</gene>
<name>A0A2K1KSY8_PHYPA</name>
<dbReference type="InParanoid" id="A0A2K1KSY8"/>
<dbReference type="Proteomes" id="UP000006727">
    <property type="component" value="Chromosome 3"/>
</dbReference>
<organism evidence="2">
    <name type="scientific">Physcomitrium patens</name>
    <name type="common">Spreading-leaved earth moss</name>
    <name type="synonym">Physcomitrella patens</name>
    <dbReference type="NCBI Taxonomy" id="3218"/>
    <lineage>
        <taxon>Eukaryota</taxon>
        <taxon>Viridiplantae</taxon>
        <taxon>Streptophyta</taxon>
        <taxon>Embryophyta</taxon>
        <taxon>Bryophyta</taxon>
        <taxon>Bryophytina</taxon>
        <taxon>Bryopsida</taxon>
        <taxon>Funariidae</taxon>
        <taxon>Funariales</taxon>
        <taxon>Funariaceae</taxon>
        <taxon>Physcomitrium</taxon>
    </lineage>
</organism>